<dbReference type="EMBL" id="CM002804">
    <property type="protein sequence ID" value="KEI65276.1"/>
    <property type="molecule type" value="Genomic_DNA"/>
</dbReference>
<dbReference type="Pfam" id="PF14460">
    <property type="entry name" value="Prok-E2_D"/>
    <property type="match status" value="1"/>
</dbReference>
<protein>
    <recommendedName>
        <fullName evidence="3">PRTRC system protein B</fullName>
    </recommendedName>
</protein>
<reference evidence="1 2" key="1">
    <citation type="journal article" date="2014" name="Appl. Environ. Microbiol.">
        <title>Elucidation of insertion elements encoded on plasmids and in vitro construction of shuttle vectors from the toxic cyanobacterium Planktothrix.</title>
        <authorList>
            <person name="Christiansen G."/>
            <person name="Goesmann A."/>
            <person name="Kurmayer R."/>
        </authorList>
    </citation>
    <scope>NUCLEOTIDE SEQUENCE [LARGE SCALE GENOMIC DNA]</scope>
    <source>
        <strain evidence="1 2">NIVA-CYA 126/8</strain>
        <plasmid evidence="1">pPA115</plasmid>
    </source>
</reference>
<evidence type="ECO:0000313" key="2">
    <source>
        <dbReference type="Proteomes" id="UP000027395"/>
    </source>
</evidence>
<dbReference type="PATRIC" id="fig|388467.6.peg.4703"/>
<keyword evidence="2" id="KW-1185">Reference proteome</keyword>
<dbReference type="AlphaFoldDB" id="A0A073CB03"/>
<evidence type="ECO:0000313" key="1">
    <source>
        <dbReference type="EMBL" id="KEI65276.1"/>
    </source>
</evidence>
<sequence length="235" mass="26341">MESDIGSEIIQEILAVSPRKLSAIQAELLFLEGETYIFHYQSENGSKYKCLSPATLRTAFANTPIDSGWMNPELGIVRWGTGSSGEWTIKFIPPQKHEINVKESKLFIPLPALVFLGIKSDYWIWAIKGSKFNPNTEAFHVPLPNVYSQSYQSCGRICWGDYKPPIASPNTITNAWELFISSSFNEHLSNGKSKAKPNDVCQQLEKAVNRSSYPVKDLISTHQTITKLVSTIIND</sequence>
<gene>
    <name evidence="1" type="ORF">A19Y_9080</name>
</gene>
<name>A0A073CB03_PLAA1</name>
<dbReference type="InterPro" id="IPR032787">
    <property type="entry name" value="Prok-E2_D"/>
</dbReference>
<keyword evidence="1" id="KW-0614">Plasmid</keyword>
<accession>A0A073CB03</accession>
<geneLocation type="plasmid" evidence="1 2">
    <name>pPA115</name>
</geneLocation>
<proteinExistence type="predicted"/>
<evidence type="ECO:0008006" key="3">
    <source>
        <dbReference type="Google" id="ProtNLM"/>
    </source>
</evidence>
<dbReference type="RefSeq" id="WP_042158444.1">
    <property type="nucleotide sequence ID" value="NZ_CM002804.1"/>
</dbReference>
<dbReference type="Proteomes" id="UP000027395">
    <property type="component" value="Plasmid pPA115"/>
</dbReference>
<organism evidence="1 2">
    <name type="scientific">Planktothrix agardhii (strain NIVA-CYA 126/8)</name>
    <dbReference type="NCBI Taxonomy" id="388467"/>
    <lineage>
        <taxon>Bacteria</taxon>
        <taxon>Bacillati</taxon>
        <taxon>Cyanobacteriota</taxon>
        <taxon>Cyanophyceae</taxon>
        <taxon>Oscillatoriophycideae</taxon>
        <taxon>Oscillatoriales</taxon>
        <taxon>Microcoleaceae</taxon>
        <taxon>Planktothrix</taxon>
    </lineage>
</organism>
<dbReference type="HOGENOM" id="CLU_1151243_0_0_3"/>